<evidence type="ECO:0000259" key="1">
    <source>
        <dbReference type="Pfam" id="PF23726"/>
    </source>
</evidence>
<evidence type="ECO:0000313" key="3">
    <source>
        <dbReference type="Proteomes" id="UP000499080"/>
    </source>
</evidence>
<dbReference type="Gene3D" id="2.130.10.10">
    <property type="entry name" value="YVTN repeat-like/Quinoprotein amine dehydrogenase"/>
    <property type="match status" value="1"/>
</dbReference>
<feature type="domain" description="RSE1/DDB1/CPSF1 second beta-propeller" evidence="1">
    <location>
        <begin position="2"/>
        <end position="115"/>
    </location>
</feature>
<comment type="caution">
    <text evidence="2">The sequence shown here is derived from an EMBL/GenBank/DDBJ whole genome shotgun (WGS) entry which is preliminary data.</text>
</comment>
<proteinExistence type="predicted"/>
<dbReference type="InterPro" id="IPR015943">
    <property type="entry name" value="WD40/YVTN_repeat-like_dom_sf"/>
</dbReference>
<dbReference type="Proteomes" id="UP000499080">
    <property type="component" value="Unassembled WGS sequence"/>
</dbReference>
<evidence type="ECO:0000313" key="2">
    <source>
        <dbReference type="EMBL" id="GBO37623.1"/>
    </source>
</evidence>
<accession>A0A4Y2WJE3</accession>
<gene>
    <name evidence="2" type="ORF">AVEN_246196_1</name>
</gene>
<dbReference type="AlphaFoldDB" id="A0A4Y2WJE3"/>
<dbReference type="EMBL" id="BGPR01062150">
    <property type="protein sequence ID" value="GBO37623.1"/>
    <property type="molecule type" value="Genomic_DNA"/>
</dbReference>
<name>A0A4Y2WJE3_ARAVE</name>
<protein>
    <recommendedName>
        <fullName evidence="1">RSE1/DDB1/CPSF1 second beta-propeller domain-containing protein</fullName>
    </recommendedName>
</protein>
<reference evidence="2 3" key="1">
    <citation type="journal article" date="2019" name="Sci. Rep.">
        <title>Orb-weaving spider Araneus ventricosus genome elucidates the spidroin gene catalogue.</title>
        <authorList>
            <person name="Kono N."/>
            <person name="Nakamura H."/>
            <person name="Ohtoshi R."/>
            <person name="Moran D.A.P."/>
            <person name="Shinohara A."/>
            <person name="Yoshida Y."/>
            <person name="Fujiwara M."/>
            <person name="Mori M."/>
            <person name="Tomita M."/>
            <person name="Arakawa K."/>
        </authorList>
    </citation>
    <scope>NUCLEOTIDE SEQUENCE [LARGE SCALE GENOMIC DNA]</scope>
</reference>
<dbReference type="OrthoDB" id="6465117at2759"/>
<sequence>MEKTPFAGNTNTLCCAKTGEDAIVQVCPEGVCLITGGKNMLIHKTEGKDAIGECAMNKKSLVIAFENKQLMHHKIDKDGLVMKSKIPRRLISGTVTCMLLSERSESDQLLAVGISMPPAKTSPGSKVIASVYEVHLFNIGLSEIKCLYMLKVE</sequence>
<feature type="non-terminal residue" evidence="2">
    <location>
        <position position="153"/>
    </location>
</feature>
<dbReference type="Pfam" id="PF23726">
    <property type="entry name" value="Beta-prop_RSE1_2nd"/>
    <property type="match status" value="1"/>
</dbReference>
<organism evidence="2 3">
    <name type="scientific">Araneus ventricosus</name>
    <name type="common">Orbweaver spider</name>
    <name type="synonym">Epeira ventricosa</name>
    <dbReference type="NCBI Taxonomy" id="182803"/>
    <lineage>
        <taxon>Eukaryota</taxon>
        <taxon>Metazoa</taxon>
        <taxon>Ecdysozoa</taxon>
        <taxon>Arthropoda</taxon>
        <taxon>Chelicerata</taxon>
        <taxon>Arachnida</taxon>
        <taxon>Araneae</taxon>
        <taxon>Araneomorphae</taxon>
        <taxon>Entelegynae</taxon>
        <taxon>Araneoidea</taxon>
        <taxon>Araneidae</taxon>
        <taxon>Araneus</taxon>
    </lineage>
</organism>
<keyword evidence="3" id="KW-1185">Reference proteome</keyword>
<dbReference type="InterPro" id="IPR058543">
    <property type="entry name" value="Beta-prop_RSE1/DDB1/CPSF1_2nd"/>
</dbReference>